<dbReference type="Pfam" id="PF25390">
    <property type="entry name" value="WD40_RLD"/>
    <property type="match status" value="1"/>
</dbReference>
<dbReference type="AlphaFoldDB" id="A0A8S1S4G9"/>
<dbReference type="GO" id="GO:0005737">
    <property type="term" value="C:cytoplasm"/>
    <property type="evidence" value="ECO:0007669"/>
    <property type="project" value="TreeGrafter"/>
</dbReference>
<protein>
    <recommendedName>
        <fullName evidence="4">RCC1-like domain-containing protein</fullName>
    </recommendedName>
</protein>
<dbReference type="OMA" id="IFASMHY"/>
<feature type="region of interest" description="Disordered" evidence="3">
    <location>
        <begin position="453"/>
        <end position="477"/>
    </location>
</feature>
<feature type="repeat" description="RCC1" evidence="2">
    <location>
        <begin position="66"/>
        <end position="117"/>
    </location>
</feature>
<dbReference type="GO" id="GO:0005085">
    <property type="term" value="F:guanyl-nucleotide exchange factor activity"/>
    <property type="evidence" value="ECO:0007669"/>
    <property type="project" value="TreeGrafter"/>
</dbReference>
<proteinExistence type="predicted"/>
<keyword evidence="6" id="KW-1185">Reference proteome</keyword>
<evidence type="ECO:0000259" key="4">
    <source>
        <dbReference type="Pfam" id="PF25390"/>
    </source>
</evidence>
<dbReference type="PANTHER" id="PTHR45982:SF1">
    <property type="entry name" value="REGULATOR OF CHROMOSOME CONDENSATION"/>
    <property type="match status" value="1"/>
</dbReference>
<accession>A0A8S1S4G9</accession>
<feature type="repeat" description="RCC1" evidence="2">
    <location>
        <begin position="226"/>
        <end position="277"/>
    </location>
</feature>
<evidence type="ECO:0000256" key="3">
    <source>
        <dbReference type="SAM" id="MobiDB-lite"/>
    </source>
</evidence>
<feature type="domain" description="RCC1-like" evidence="4">
    <location>
        <begin position="10"/>
        <end position="427"/>
    </location>
</feature>
<evidence type="ECO:0000256" key="1">
    <source>
        <dbReference type="ARBA" id="ARBA00022658"/>
    </source>
</evidence>
<evidence type="ECO:0000313" key="5">
    <source>
        <dbReference type="EMBL" id="CAD8133849.1"/>
    </source>
</evidence>
<dbReference type="PANTHER" id="PTHR45982">
    <property type="entry name" value="REGULATOR OF CHROMOSOME CONDENSATION"/>
    <property type="match status" value="1"/>
</dbReference>
<dbReference type="InterPro" id="IPR000408">
    <property type="entry name" value="Reg_chr_condens"/>
</dbReference>
<evidence type="ECO:0000256" key="2">
    <source>
        <dbReference type="PROSITE-ProRule" id="PRU00235"/>
    </source>
</evidence>
<reference evidence="5" key="1">
    <citation type="submission" date="2021-01" db="EMBL/GenBank/DDBJ databases">
        <authorList>
            <consortium name="Genoscope - CEA"/>
            <person name="William W."/>
        </authorList>
    </citation>
    <scope>NUCLEOTIDE SEQUENCE</scope>
</reference>
<organism evidence="5 6">
    <name type="scientific">Paramecium octaurelia</name>
    <dbReference type="NCBI Taxonomy" id="43137"/>
    <lineage>
        <taxon>Eukaryota</taxon>
        <taxon>Sar</taxon>
        <taxon>Alveolata</taxon>
        <taxon>Ciliophora</taxon>
        <taxon>Intramacronucleata</taxon>
        <taxon>Oligohymenophorea</taxon>
        <taxon>Peniculida</taxon>
        <taxon>Parameciidae</taxon>
        <taxon>Paramecium</taxon>
    </lineage>
</organism>
<evidence type="ECO:0000313" key="6">
    <source>
        <dbReference type="Proteomes" id="UP000683925"/>
    </source>
</evidence>
<keyword evidence="1" id="KW-0344">Guanine-nucleotide releasing factor</keyword>
<dbReference type="PROSITE" id="PS50012">
    <property type="entry name" value="RCC1_3"/>
    <property type="match status" value="5"/>
</dbReference>
<dbReference type="EMBL" id="CAJJDP010000004">
    <property type="protein sequence ID" value="CAD8133849.1"/>
    <property type="molecule type" value="Genomic_DNA"/>
</dbReference>
<comment type="caution">
    <text evidence="5">The sequence shown here is derived from an EMBL/GenBank/DDBJ whole genome shotgun (WGS) entry which is preliminary data.</text>
</comment>
<name>A0A8S1S4G9_PAROT</name>
<feature type="repeat" description="RCC1" evidence="2">
    <location>
        <begin position="9"/>
        <end position="65"/>
    </location>
</feature>
<feature type="compositionally biased region" description="Basic and acidic residues" evidence="3">
    <location>
        <begin position="461"/>
        <end position="471"/>
    </location>
</feature>
<feature type="repeat" description="RCC1" evidence="2">
    <location>
        <begin position="118"/>
        <end position="166"/>
    </location>
</feature>
<feature type="repeat" description="RCC1" evidence="2">
    <location>
        <begin position="379"/>
        <end position="431"/>
    </location>
</feature>
<dbReference type="InterPro" id="IPR051553">
    <property type="entry name" value="Ran_GTPase-activating"/>
</dbReference>
<gene>
    <name evidence="5" type="ORF">POCTA_138.1.T0050131</name>
</gene>
<dbReference type="Proteomes" id="UP000683925">
    <property type="component" value="Unassembled WGS sequence"/>
</dbReference>
<sequence>MQSEQLSEQKLYAWGSSECDQFLAKDEDDEELYEVKRPYHLKELSNLSIVQIACGGMHALILTSQGKVYSFGCDDKGVLGRPQVEGQDARLPDLITDLPPVNMIACGSSHSIAANSQGLVYFWGFYANTHGPIGDAVARPKKVDNITNGIKKILCGQNHTMVLLDNFKLLTWGDAETLVIGRKSETRRSVIQNLNPQPIKMKRPIIDIFTGASHAFVKVLLKDNKPGIYGWGLNNYGQLGIGNQENQQLPYLVEYFENMDIVDMVGGEHHTIALDFEGNVYSFGRNDDGQLGLGEQLNENLRIEAEKQKVLEEELYQQQQVNRKKTSKKNKQGDLFEVQRSQKVIGYEFITSPQMISNIPKMQSIFASMHYNYAISQQKQIFSWGNGQSYVLGTRNENSQFQPKEVTAIFKNEKLLQISLGASHVIALTSADQTFQLPMVDQQLLQINYPKSKLKKGQKSNSREMSREKSISMKRSVQKFDDSLIPVKDLRID</sequence>
<dbReference type="OrthoDB" id="10256179at2759"/>
<dbReference type="InterPro" id="IPR058923">
    <property type="entry name" value="RCC1-like_dom"/>
</dbReference>